<sequence length="333" mass="36385">MGQPGVLFALRFDFRNPDFAGTRMADRYAAGLDMVEWADSLGALSVIISEHHTSADGYLPSPVPMLGAMAARTSHVQLLVSALLAPFHDPLSLAEDLVVLDQLSRGRVDVLLAGGYVREEFEMFDVPLKERPKRVTETVATLKGAFTGEPFEYRGRTVRVTPGPYRPGGPTVLLGGTSEPAARRAARIADGFMPGVPEVWEFYRDEVIKLGRPDPGPNTSGDNRVVFLAEDPDKTWEQVGPYFLHETNSYVDWAMQNNAATPYPPAASIDELRAGGIYSVLTPEQFVEQLRAAPAPFVCFHPLCGGIPPELGWSSLRLFERDVIPAFAPGTTD</sequence>
<dbReference type="PANTHER" id="PTHR30137">
    <property type="entry name" value="LUCIFERASE-LIKE MONOOXYGENASE"/>
    <property type="match status" value="1"/>
</dbReference>
<protein>
    <submittedName>
        <fullName evidence="2">LLM class flavin-dependent oxidoreductase</fullName>
    </submittedName>
</protein>
<dbReference type="InterPro" id="IPR050766">
    <property type="entry name" value="Bact_Lucif_Oxidored"/>
</dbReference>
<comment type="caution">
    <text evidence="2">The sequence shown here is derived from an EMBL/GenBank/DDBJ whole genome shotgun (WGS) entry which is preliminary data.</text>
</comment>
<keyword evidence="3" id="KW-1185">Reference proteome</keyword>
<organism evidence="2 3">
    <name type="scientific">Frankia umida</name>
    <dbReference type="NCBI Taxonomy" id="573489"/>
    <lineage>
        <taxon>Bacteria</taxon>
        <taxon>Bacillati</taxon>
        <taxon>Actinomycetota</taxon>
        <taxon>Actinomycetes</taxon>
        <taxon>Frankiales</taxon>
        <taxon>Frankiaceae</taxon>
        <taxon>Frankia</taxon>
    </lineage>
</organism>
<evidence type="ECO:0000313" key="3">
    <source>
        <dbReference type="Proteomes" id="UP001201873"/>
    </source>
</evidence>
<dbReference type="Proteomes" id="UP001201873">
    <property type="component" value="Unassembled WGS sequence"/>
</dbReference>
<reference evidence="2 3" key="1">
    <citation type="submission" date="2022-04" db="EMBL/GenBank/DDBJ databases">
        <title>Genome diversity in the genus Frankia.</title>
        <authorList>
            <person name="Carlos-Shanley C."/>
            <person name="Hahn D."/>
        </authorList>
    </citation>
    <scope>NUCLEOTIDE SEQUENCE [LARGE SCALE GENOMIC DNA]</scope>
    <source>
        <strain evidence="2 3">Ag45/Mut15</strain>
    </source>
</reference>
<dbReference type="Pfam" id="PF00296">
    <property type="entry name" value="Bac_luciferase"/>
    <property type="match status" value="1"/>
</dbReference>
<dbReference type="InterPro" id="IPR036661">
    <property type="entry name" value="Luciferase-like_sf"/>
</dbReference>
<name>A0ABT0K514_9ACTN</name>
<accession>A0ABT0K514</accession>
<evidence type="ECO:0000313" key="2">
    <source>
        <dbReference type="EMBL" id="MCK9878888.1"/>
    </source>
</evidence>
<dbReference type="Gene3D" id="3.20.20.30">
    <property type="entry name" value="Luciferase-like domain"/>
    <property type="match status" value="1"/>
</dbReference>
<dbReference type="EMBL" id="JALKFT010000051">
    <property type="protein sequence ID" value="MCK9878888.1"/>
    <property type="molecule type" value="Genomic_DNA"/>
</dbReference>
<feature type="domain" description="Luciferase-like" evidence="1">
    <location>
        <begin position="24"/>
        <end position="292"/>
    </location>
</feature>
<gene>
    <name evidence="2" type="ORF">MXD59_24535</name>
</gene>
<evidence type="ECO:0000259" key="1">
    <source>
        <dbReference type="Pfam" id="PF00296"/>
    </source>
</evidence>
<dbReference type="PANTHER" id="PTHR30137:SF6">
    <property type="entry name" value="LUCIFERASE-LIKE MONOOXYGENASE"/>
    <property type="match status" value="1"/>
</dbReference>
<dbReference type="SUPFAM" id="SSF51679">
    <property type="entry name" value="Bacterial luciferase-like"/>
    <property type="match status" value="1"/>
</dbReference>
<proteinExistence type="predicted"/>
<dbReference type="InterPro" id="IPR011251">
    <property type="entry name" value="Luciferase-like_dom"/>
</dbReference>